<name>A0A8J7CCA2_9PROT</name>
<feature type="region of interest" description="Disordered" evidence="2">
    <location>
        <begin position="102"/>
        <end position="121"/>
    </location>
</feature>
<dbReference type="EMBL" id="JACZHT010000003">
    <property type="protein sequence ID" value="MBE1237053.1"/>
    <property type="molecule type" value="Genomic_DNA"/>
</dbReference>
<protein>
    <submittedName>
        <fullName evidence="3">EscU/YscU/HrcU family type III secretion system export apparatus switch protein</fullName>
    </submittedName>
</protein>
<evidence type="ECO:0000256" key="1">
    <source>
        <dbReference type="ARBA" id="ARBA00010690"/>
    </source>
</evidence>
<evidence type="ECO:0000256" key="2">
    <source>
        <dbReference type="SAM" id="MobiDB-lite"/>
    </source>
</evidence>
<dbReference type="Gene3D" id="3.40.1690.10">
    <property type="entry name" value="secretion proteins EscU"/>
    <property type="match status" value="1"/>
</dbReference>
<evidence type="ECO:0000313" key="4">
    <source>
        <dbReference type="Proteomes" id="UP000631034"/>
    </source>
</evidence>
<dbReference type="Pfam" id="PF01312">
    <property type="entry name" value="Bac_export_2"/>
    <property type="match status" value="1"/>
</dbReference>
<reference evidence="3" key="1">
    <citation type="submission" date="2020-10" db="EMBL/GenBank/DDBJ databases">
        <title>Genome sequence of the unusual species of purple photosynthetic bacteria, Phaeovibrio sulfidiphilus DSM 23193, type strain.</title>
        <authorList>
            <person name="Kyndt J.A."/>
            <person name="Meyer T.E."/>
        </authorList>
    </citation>
    <scope>NUCLEOTIDE SEQUENCE</scope>
    <source>
        <strain evidence="3">DSM 23193</strain>
    </source>
</reference>
<comment type="caution">
    <text evidence="3">The sequence shown here is derived from an EMBL/GenBank/DDBJ whole genome shotgun (WGS) entry which is preliminary data.</text>
</comment>
<dbReference type="RefSeq" id="WP_192534208.1">
    <property type="nucleotide sequence ID" value="NZ_JACZHT010000003.1"/>
</dbReference>
<keyword evidence="4" id="KW-1185">Reference proteome</keyword>
<dbReference type="GO" id="GO:0009306">
    <property type="term" value="P:protein secretion"/>
    <property type="evidence" value="ECO:0007669"/>
    <property type="project" value="InterPro"/>
</dbReference>
<comment type="similarity">
    <text evidence="1">Belongs to the type III secretion exporter family.</text>
</comment>
<accession>A0A8J7CCA2</accession>
<dbReference type="PANTHER" id="PTHR30531:SF12">
    <property type="entry name" value="FLAGELLAR BIOSYNTHETIC PROTEIN FLHB"/>
    <property type="match status" value="1"/>
</dbReference>
<dbReference type="AlphaFoldDB" id="A0A8J7CCA2"/>
<dbReference type="SUPFAM" id="SSF160544">
    <property type="entry name" value="EscU C-terminal domain-like"/>
    <property type="match status" value="1"/>
</dbReference>
<gene>
    <name evidence="3" type="ORF">IHV25_05265</name>
</gene>
<dbReference type="Proteomes" id="UP000631034">
    <property type="component" value="Unassembled WGS sequence"/>
</dbReference>
<proteinExistence type="inferred from homology"/>
<sequence length="121" mass="12861">MADPSVFFEGQEEEPAGETVPVAVALDYDPLAGDNAPRVVASGRGFIAEQILQLAFAHGVRVRKDADLVEVLSAVDIDSEIPLEAFMAVAEILAYVYHANATWPFGDPRAPRSAPPGGERG</sequence>
<organism evidence="3 4">
    <name type="scientific">Phaeovibrio sulfidiphilus</name>
    <dbReference type="NCBI Taxonomy" id="1220600"/>
    <lineage>
        <taxon>Bacteria</taxon>
        <taxon>Pseudomonadati</taxon>
        <taxon>Pseudomonadota</taxon>
        <taxon>Alphaproteobacteria</taxon>
        <taxon>Rhodospirillales</taxon>
        <taxon>Rhodospirillaceae</taxon>
        <taxon>Phaeovibrio</taxon>
    </lineage>
</organism>
<dbReference type="GO" id="GO:0005886">
    <property type="term" value="C:plasma membrane"/>
    <property type="evidence" value="ECO:0007669"/>
    <property type="project" value="TreeGrafter"/>
</dbReference>
<dbReference type="PANTHER" id="PTHR30531">
    <property type="entry name" value="FLAGELLAR BIOSYNTHETIC PROTEIN FLHB"/>
    <property type="match status" value="1"/>
</dbReference>
<dbReference type="InterPro" id="IPR029025">
    <property type="entry name" value="T3SS_substrate_exporter_C"/>
</dbReference>
<dbReference type="InterPro" id="IPR006135">
    <property type="entry name" value="T3SS_substrate_exporter"/>
</dbReference>
<evidence type="ECO:0000313" key="3">
    <source>
        <dbReference type="EMBL" id="MBE1237053.1"/>
    </source>
</evidence>